<comment type="caution">
    <text evidence="8">The sequence shown here is derived from an EMBL/GenBank/DDBJ whole genome shotgun (WGS) entry which is preliminary data.</text>
</comment>
<dbReference type="AlphaFoldDB" id="A0ABD3FHY4"/>
<sequence length="379" mass="43402">MARSPLLRHLGGCLRRSSFSSLQSPANVRVGSNWGASVTSELVSGLLRDGYYVVRNAFPVEYLRHLRDEMELLRTSGQLYPNSTHILLNNAPEGGEKPTIKTLLLEKHDILETELALDAIRDQTSVPFLRDFFEQQVVFGPLHQALPNWLGLSGHMVKVQHNAGQGACFPMHFDTYGDDGKCVTAVLYLNEEWEKGDGGEIVLYPFPKPRVVVKPRFGELVLFSSQQMLHRVMPATKPRYALTTWMYHSPHPTTKAESTAYYERIANPPDAKDMAFRAMITKVLRSPFRRHLLKLVYQDEWAQSLQESHLQTEAFEHYMATHHQELQVIEAATTRMLGNFRAKDGGASSELPQTKQELMQQMEEDEYREFVQKLQLQWF</sequence>
<dbReference type="PROSITE" id="PS51471">
    <property type="entry name" value="FE2OG_OXY"/>
    <property type="match status" value="1"/>
</dbReference>
<evidence type="ECO:0000313" key="9">
    <source>
        <dbReference type="Proteomes" id="UP001632037"/>
    </source>
</evidence>
<dbReference type="Gene3D" id="2.60.120.620">
    <property type="entry name" value="q2cbj1_9rhob like domain"/>
    <property type="match status" value="1"/>
</dbReference>
<keyword evidence="5" id="KW-0560">Oxidoreductase</keyword>
<evidence type="ECO:0000256" key="2">
    <source>
        <dbReference type="ARBA" id="ARBA00022723"/>
    </source>
</evidence>
<dbReference type="SMART" id="SM00702">
    <property type="entry name" value="P4Hc"/>
    <property type="match status" value="1"/>
</dbReference>
<keyword evidence="4" id="KW-0223">Dioxygenase</keyword>
<evidence type="ECO:0000256" key="4">
    <source>
        <dbReference type="ARBA" id="ARBA00022964"/>
    </source>
</evidence>
<reference evidence="8 9" key="1">
    <citation type="submission" date="2024-09" db="EMBL/GenBank/DDBJ databases">
        <title>Genome sequencing and assembly of Phytophthora oleae, isolate VK10A, causative agent of rot of olive drupes.</title>
        <authorList>
            <person name="Conti Taguali S."/>
            <person name="Riolo M."/>
            <person name="La Spada F."/>
            <person name="Cacciola S.O."/>
            <person name="Dionisio G."/>
        </authorList>
    </citation>
    <scope>NUCLEOTIDE SEQUENCE [LARGE SCALE GENOMIC DNA]</scope>
    <source>
        <strain evidence="8 9">VK10A</strain>
    </source>
</reference>
<dbReference type="GO" id="GO:0051213">
    <property type="term" value="F:dioxygenase activity"/>
    <property type="evidence" value="ECO:0007669"/>
    <property type="project" value="UniProtKB-KW"/>
</dbReference>
<dbReference type="SUPFAM" id="SSF51197">
    <property type="entry name" value="Clavaminate synthase-like"/>
    <property type="match status" value="1"/>
</dbReference>
<dbReference type="Proteomes" id="UP001632037">
    <property type="component" value="Unassembled WGS sequence"/>
</dbReference>
<keyword evidence="6" id="KW-0408">Iron</keyword>
<dbReference type="InterPro" id="IPR006620">
    <property type="entry name" value="Pro_4_hyd_alph"/>
</dbReference>
<evidence type="ECO:0000259" key="7">
    <source>
        <dbReference type="PROSITE" id="PS51471"/>
    </source>
</evidence>
<protein>
    <recommendedName>
        <fullName evidence="7">Fe2OG dioxygenase domain-containing protein</fullName>
    </recommendedName>
</protein>
<keyword evidence="3" id="KW-0847">Vitamin C</keyword>
<dbReference type="EMBL" id="JBIMZQ010000018">
    <property type="protein sequence ID" value="KAL3666036.1"/>
    <property type="molecule type" value="Genomic_DNA"/>
</dbReference>
<dbReference type="PANTHER" id="PTHR12907:SF26">
    <property type="entry name" value="HIF PROLYL HYDROXYLASE, ISOFORM C"/>
    <property type="match status" value="1"/>
</dbReference>
<dbReference type="PANTHER" id="PTHR12907">
    <property type="entry name" value="EGL NINE HOMOLOG-RELATED"/>
    <property type="match status" value="1"/>
</dbReference>
<name>A0ABD3FHY4_9STRA</name>
<accession>A0ABD3FHY4</accession>
<organism evidence="8 9">
    <name type="scientific">Phytophthora oleae</name>
    <dbReference type="NCBI Taxonomy" id="2107226"/>
    <lineage>
        <taxon>Eukaryota</taxon>
        <taxon>Sar</taxon>
        <taxon>Stramenopiles</taxon>
        <taxon>Oomycota</taxon>
        <taxon>Peronosporomycetes</taxon>
        <taxon>Peronosporales</taxon>
        <taxon>Peronosporaceae</taxon>
        <taxon>Phytophthora</taxon>
    </lineage>
</organism>
<dbReference type="InterPro" id="IPR044862">
    <property type="entry name" value="Pro_4_hyd_alph_FE2OG_OXY"/>
</dbReference>
<dbReference type="Pfam" id="PF13640">
    <property type="entry name" value="2OG-FeII_Oxy_3"/>
    <property type="match status" value="1"/>
</dbReference>
<keyword evidence="2" id="KW-0479">Metal-binding</keyword>
<dbReference type="GO" id="GO:0031418">
    <property type="term" value="F:L-ascorbic acid binding"/>
    <property type="evidence" value="ECO:0007669"/>
    <property type="project" value="UniProtKB-KW"/>
</dbReference>
<feature type="domain" description="Fe2OG dioxygenase" evidence="7">
    <location>
        <begin position="153"/>
        <end position="248"/>
    </location>
</feature>
<evidence type="ECO:0000256" key="3">
    <source>
        <dbReference type="ARBA" id="ARBA00022896"/>
    </source>
</evidence>
<evidence type="ECO:0000256" key="5">
    <source>
        <dbReference type="ARBA" id="ARBA00023002"/>
    </source>
</evidence>
<dbReference type="GO" id="GO:0046872">
    <property type="term" value="F:metal ion binding"/>
    <property type="evidence" value="ECO:0007669"/>
    <property type="project" value="UniProtKB-KW"/>
</dbReference>
<comment type="cofactor">
    <cofactor evidence="1">
        <name>L-ascorbate</name>
        <dbReference type="ChEBI" id="CHEBI:38290"/>
    </cofactor>
</comment>
<proteinExistence type="predicted"/>
<evidence type="ECO:0000313" key="8">
    <source>
        <dbReference type="EMBL" id="KAL3666036.1"/>
    </source>
</evidence>
<evidence type="ECO:0000256" key="1">
    <source>
        <dbReference type="ARBA" id="ARBA00001961"/>
    </source>
</evidence>
<keyword evidence="9" id="KW-1185">Reference proteome</keyword>
<dbReference type="InterPro" id="IPR051559">
    <property type="entry name" value="HIF_prolyl_hydroxylases"/>
</dbReference>
<dbReference type="InterPro" id="IPR005123">
    <property type="entry name" value="Oxoglu/Fe-dep_dioxygenase_dom"/>
</dbReference>
<gene>
    <name evidence="8" type="ORF">V7S43_008829</name>
</gene>
<evidence type="ECO:0000256" key="6">
    <source>
        <dbReference type="ARBA" id="ARBA00023004"/>
    </source>
</evidence>